<dbReference type="Proteomes" id="UP000176923">
    <property type="component" value="Unassembled WGS sequence"/>
</dbReference>
<dbReference type="InterPro" id="IPR029058">
    <property type="entry name" value="AB_hydrolase_fold"/>
</dbReference>
<name>A0A1F5ZLG9_9BACT</name>
<organism evidence="1 2">
    <name type="scientific">Candidatus Gottesmanbacteria bacterium RIFCSPHIGHO2_02_FULL_39_11</name>
    <dbReference type="NCBI Taxonomy" id="1798382"/>
    <lineage>
        <taxon>Bacteria</taxon>
        <taxon>Candidatus Gottesmaniibacteriota</taxon>
    </lineage>
</organism>
<gene>
    <name evidence="1" type="ORF">A3D77_00690</name>
</gene>
<dbReference type="AlphaFoldDB" id="A0A1F5ZLG9"/>
<reference evidence="1 2" key="1">
    <citation type="journal article" date="2016" name="Nat. Commun.">
        <title>Thousands of microbial genomes shed light on interconnected biogeochemical processes in an aquifer system.</title>
        <authorList>
            <person name="Anantharaman K."/>
            <person name="Brown C.T."/>
            <person name="Hug L.A."/>
            <person name="Sharon I."/>
            <person name="Castelle C.J."/>
            <person name="Probst A.J."/>
            <person name="Thomas B.C."/>
            <person name="Singh A."/>
            <person name="Wilkins M.J."/>
            <person name="Karaoz U."/>
            <person name="Brodie E.L."/>
            <person name="Williams K.H."/>
            <person name="Hubbard S.S."/>
            <person name="Banfield J.F."/>
        </authorList>
    </citation>
    <scope>NUCLEOTIDE SEQUENCE [LARGE SCALE GENOMIC DNA]</scope>
</reference>
<accession>A0A1F5ZLG9</accession>
<dbReference type="STRING" id="1798382.A3D77_00690"/>
<protein>
    <submittedName>
        <fullName evidence="1">Uncharacterized protein</fullName>
    </submittedName>
</protein>
<sequence length="432" mass="48895">MTNDEAATYTDISFFSQPSFHELTDSWDENRKQKLLQVIEKLDLKPKGKLFNLPQPPNYKASVVSSTETEGDSSGTAIILLPGIWRTAKDTIQIVTNLYSTAHRLNRFTAPWTATLSSSVGMDTLNVPLPSPVERAAYQAELISQILIKHPAEEIILASHSFGGTEIVYVEEILRELIEQSDTPSKPKIKGIIMAQAGGQYPQSMIKDFLPRALTEKLHKEIQKKFPSLVDVYRLREKLDRVRESGDAGMVIRLENQLKEAEARFEKPESVIYTTTLSRVKELDKEIDRAWGSDPNKVNRLLEERDNLLRPFIDLMMAGTSINNEVLVRSARVLREIISPAPKKVKERVRCPVALVSGETDGYFPGDEFDKRVDPHAFPYSSQVFNAHIKGWPHQGMYIDTPQFSTFLVDLVERMRAVPDNQKPSSPIQLSY</sequence>
<proteinExistence type="predicted"/>
<dbReference type="EMBL" id="MFJL01000039">
    <property type="protein sequence ID" value="OGG13223.1"/>
    <property type="molecule type" value="Genomic_DNA"/>
</dbReference>
<dbReference type="SUPFAM" id="SSF53474">
    <property type="entry name" value="alpha/beta-Hydrolases"/>
    <property type="match status" value="1"/>
</dbReference>
<evidence type="ECO:0000313" key="2">
    <source>
        <dbReference type="Proteomes" id="UP000176923"/>
    </source>
</evidence>
<evidence type="ECO:0000313" key="1">
    <source>
        <dbReference type="EMBL" id="OGG13223.1"/>
    </source>
</evidence>
<comment type="caution">
    <text evidence="1">The sequence shown here is derived from an EMBL/GenBank/DDBJ whole genome shotgun (WGS) entry which is preliminary data.</text>
</comment>
<dbReference type="Gene3D" id="3.40.50.1820">
    <property type="entry name" value="alpha/beta hydrolase"/>
    <property type="match status" value="1"/>
</dbReference>